<protein>
    <submittedName>
        <fullName evidence="1">GtrA family protein</fullName>
    </submittedName>
</protein>
<evidence type="ECO:0000313" key="2">
    <source>
        <dbReference type="Proteomes" id="UP000308886"/>
    </source>
</evidence>
<organism evidence="1 2">
    <name type="scientific">Palleniella muris</name>
    <dbReference type="NCBI Taxonomy" id="3038145"/>
    <lineage>
        <taxon>Bacteria</taxon>
        <taxon>Pseudomonadati</taxon>
        <taxon>Bacteroidota</taxon>
        <taxon>Bacteroidia</taxon>
        <taxon>Bacteroidales</taxon>
        <taxon>Prevotellaceae</taxon>
        <taxon>Palleniella</taxon>
    </lineage>
</organism>
<gene>
    <name evidence="1" type="ORF">E5358_06725</name>
</gene>
<reference evidence="1" key="1">
    <citation type="submission" date="2019-04" db="EMBL/GenBank/DDBJ databases">
        <title>Microbes associate with the intestines of laboratory mice.</title>
        <authorList>
            <person name="Navarre W."/>
            <person name="Wong E."/>
            <person name="Huang K."/>
            <person name="Tropini C."/>
            <person name="Ng K."/>
            <person name="Yu B."/>
        </authorList>
    </citation>
    <scope>NUCLEOTIDE SEQUENCE</scope>
    <source>
        <strain evidence="1">NM73_A23</strain>
    </source>
</reference>
<dbReference type="EMBL" id="SRZC01000009">
    <property type="protein sequence ID" value="TGX82520.1"/>
    <property type="molecule type" value="Genomic_DNA"/>
</dbReference>
<keyword evidence="2" id="KW-1185">Reference proteome</keyword>
<accession>A0AC61QQP4</accession>
<comment type="caution">
    <text evidence="1">The sequence shown here is derived from an EMBL/GenBank/DDBJ whole genome shotgun (WGS) entry which is preliminary data.</text>
</comment>
<dbReference type="Proteomes" id="UP000308886">
    <property type="component" value="Unassembled WGS sequence"/>
</dbReference>
<name>A0AC61QQP4_9BACT</name>
<evidence type="ECO:0000313" key="1">
    <source>
        <dbReference type="EMBL" id="TGX82520.1"/>
    </source>
</evidence>
<sequence length="126" mass="14421">MPLQGGGKKGEFVRFCINGCLAVAIQYAVYWVLIRWMNPNPAYTISYLVSFCCNFVITSYWTFHSRPSWKRLTGFGGSHIVNFFVQLGFLNLYLWAGIPKEYAALLAMGSAVPVNFMMLHFVYKKK</sequence>
<proteinExistence type="predicted"/>